<evidence type="ECO:0000259" key="6">
    <source>
        <dbReference type="Pfam" id="PF22770"/>
    </source>
</evidence>
<evidence type="ECO:0000313" key="8">
    <source>
        <dbReference type="Proteomes" id="UP000242715"/>
    </source>
</evidence>
<protein>
    <recommendedName>
        <fullName evidence="9">POPLD domain-containing protein</fullName>
    </recommendedName>
</protein>
<comment type="subcellular location">
    <subcellularLocation>
        <location evidence="1">Nucleus</location>
    </subcellularLocation>
</comment>
<keyword evidence="8" id="KW-1185">Reference proteome</keyword>
<evidence type="ECO:0000256" key="2">
    <source>
        <dbReference type="ARBA" id="ARBA00022694"/>
    </source>
</evidence>
<evidence type="ECO:0000259" key="5">
    <source>
        <dbReference type="Pfam" id="PF08170"/>
    </source>
</evidence>
<keyword evidence="3" id="KW-0539">Nucleus</keyword>
<dbReference type="InterPro" id="IPR039182">
    <property type="entry name" value="Pop1"/>
</dbReference>
<dbReference type="Proteomes" id="UP000242715">
    <property type="component" value="Unassembled WGS sequence"/>
</dbReference>
<dbReference type="GO" id="GO:0005655">
    <property type="term" value="C:nucleolar ribonuclease P complex"/>
    <property type="evidence" value="ECO:0007669"/>
    <property type="project" value="InterPro"/>
</dbReference>
<dbReference type="Pfam" id="PF22770">
    <property type="entry name" value="POP1_C"/>
    <property type="match status" value="1"/>
</dbReference>
<feature type="domain" description="Pop1 N-terminal" evidence="4">
    <location>
        <begin position="31"/>
        <end position="88"/>
    </location>
</feature>
<dbReference type="OrthoDB" id="442863at2759"/>
<feature type="domain" description="POP1 C-terminal" evidence="6">
    <location>
        <begin position="569"/>
        <end position="647"/>
    </location>
</feature>
<feature type="domain" description="POPLD" evidence="5">
    <location>
        <begin position="369"/>
        <end position="444"/>
    </location>
</feature>
<dbReference type="InterPro" id="IPR055079">
    <property type="entry name" value="POP1_C"/>
</dbReference>
<reference evidence="8" key="1">
    <citation type="journal article" date="2017" name="Front. Plant Sci.">
        <title>Climate Clever Clovers: New Paradigm to Reduce the Environmental Footprint of Ruminants by Breeding Low Methanogenic Forages Utilizing Haplotype Variation.</title>
        <authorList>
            <person name="Kaur P."/>
            <person name="Appels R."/>
            <person name="Bayer P.E."/>
            <person name="Keeble-Gagnere G."/>
            <person name="Wang J."/>
            <person name="Hirakawa H."/>
            <person name="Shirasawa K."/>
            <person name="Vercoe P."/>
            <person name="Stefanova K."/>
            <person name="Durmic Z."/>
            <person name="Nichols P."/>
            <person name="Revell C."/>
            <person name="Isobe S.N."/>
            <person name="Edwards D."/>
            <person name="Erskine W."/>
        </authorList>
    </citation>
    <scope>NUCLEOTIDE SEQUENCE [LARGE SCALE GENOMIC DNA]</scope>
    <source>
        <strain evidence="8">cv. Daliak</strain>
    </source>
</reference>
<dbReference type="EMBL" id="DF973563">
    <property type="protein sequence ID" value="GAU34676.1"/>
    <property type="molecule type" value="Genomic_DNA"/>
</dbReference>
<dbReference type="AlphaFoldDB" id="A0A2Z6MQY3"/>
<dbReference type="GO" id="GO:0001682">
    <property type="term" value="P:tRNA 5'-leader removal"/>
    <property type="evidence" value="ECO:0007669"/>
    <property type="project" value="InterPro"/>
</dbReference>
<dbReference type="PANTHER" id="PTHR22731">
    <property type="entry name" value="RIBONUCLEASES P/MRP PROTEIN SUBUNIT POP1"/>
    <property type="match status" value="1"/>
</dbReference>
<sequence length="658" mass="73794">MKLPRHVRRRFELKSNPENGFCTSGDGTKRLRTHVWHAKRFSMTKLWGYHLPLGLQGRGKGSRALLRKLKQGVLIHDASYNSAVQLEGPEDSLVSVLRMVLVPSPIEVTHPRNHNDSVLSGLTFGTAMLHQVGAPVSRAIAPVTYMWRPTFQESITDIGVSEGKVVPDVDLCEKSERSECSSSSSRHLWVWIHASAFEEGYDNLKLASEKELKKHVTIEENHVSQNTKSSILKNEEHFSSLAMLSLNVKDPRDLPAKKTVVPTEAISTKVLSDAQETSCEELADLGGMLETNKDSTSLSDVDDLWYANTRGVKPPVEDSVLSMEKHHERMVKFCLDDTNFGDANSSKVRCSRSCPILLLKNDMKELTTGWSVILPLSWVKAFWVPLVTNGAHAVGLREKQWIASDMGIPFFPQDFPDCKAYSCFMAAKAAECNEKEELRPPSVRNLRVPILPPWDIVHATFNKEFSTVETLDLSAKEDLTNTNSLSNSCSGNFEISNLDSEDSFDGTVARTGCMLTTLLDETKTGRLLLFPYAADGKARISKFIKGELMLDTRHKPSVIYDLNGKMQIPDDSIGRQSHRWPIGFVTSACVQGSKRLSAEGFCEAVLLSHLREEQWKEMPVKQRRSEIYVLVRNLRSVAYRLALASIVLEYQENDIEFL</sequence>
<dbReference type="Pfam" id="PF08170">
    <property type="entry name" value="POPLD"/>
    <property type="match status" value="1"/>
</dbReference>
<dbReference type="InterPro" id="IPR012590">
    <property type="entry name" value="POPLD_dom"/>
</dbReference>
<organism evidence="7 8">
    <name type="scientific">Trifolium subterraneum</name>
    <name type="common">Subterranean clover</name>
    <dbReference type="NCBI Taxonomy" id="3900"/>
    <lineage>
        <taxon>Eukaryota</taxon>
        <taxon>Viridiplantae</taxon>
        <taxon>Streptophyta</taxon>
        <taxon>Embryophyta</taxon>
        <taxon>Tracheophyta</taxon>
        <taxon>Spermatophyta</taxon>
        <taxon>Magnoliopsida</taxon>
        <taxon>eudicotyledons</taxon>
        <taxon>Gunneridae</taxon>
        <taxon>Pentapetalae</taxon>
        <taxon>rosids</taxon>
        <taxon>fabids</taxon>
        <taxon>Fabales</taxon>
        <taxon>Fabaceae</taxon>
        <taxon>Papilionoideae</taxon>
        <taxon>50 kb inversion clade</taxon>
        <taxon>NPAAA clade</taxon>
        <taxon>Hologalegina</taxon>
        <taxon>IRL clade</taxon>
        <taxon>Trifolieae</taxon>
        <taxon>Trifolium</taxon>
    </lineage>
</organism>
<dbReference type="GO" id="GO:0000172">
    <property type="term" value="C:ribonuclease MRP complex"/>
    <property type="evidence" value="ECO:0007669"/>
    <property type="project" value="InterPro"/>
</dbReference>
<dbReference type="Pfam" id="PF06978">
    <property type="entry name" value="POP1_N"/>
    <property type="match status" value="1"/>
</dbReference>
<proteinExistence type="predicted"/>
<keyword evidence="2" id="KW-0819">tRNA processing</keyword>
<dbReference type="PANTHER" id="PTHR22731:SF3">
    <property type="entry name" value="RIBONUCLEASES P_MRP PROTEIN SUBUNIT POP1"/>
    <property type="match status" value="1"/>
</dbReference>
<accession>A0A2Z6MQY3</accession>
<dbReference type="InterPro" id="IPR009723">
    <property type="entry name" value="Pop1_N"/>
</dbReference>
<gene>
    <name evidence="7" type="ORF">TSUD_67260</name>
</gene>
<evidence type="ECO:0000313" key="7">
    <source>
        <dbReference type="EMBL" id="GAU34676.1"/>
    </source>
</evidence>
<evidence type="ECO:0008006" key="9">
    <source>
        <dbReference type="Google" id="ProtNLM"/>
    </source>
</evidence>
<evidence type="ECO:0000256" key="1">
    <source>
        <dbReference type="ARBA" id="ARBA00004123"/>
    </source>
</evidence>
<name>A0A2Z6MQY3_TRISU</name>
<evidence type="ECO:0000256" key="3">
    <source>
        <dbReference type="ARBA" id="ARBA00023242"/>
    </source>
</evidence>
<evidence type="ECO:0000259" key="4">
    <source>
        <dbReference type="Pfam" id="PF06978"/>
    </source>
</evidence>